<protein>
    <submittedName>
        <fullName evidence="2">RING-type domain-containing protein</fullName>
    </submittedName>
</protein>
<evidence type="ECO:0000313" key="2">
    <source>
        <dbReference type="WBParaSite" id="PS1159_v2.g20413.t1"/>
    </source>
</evidence>
<accession>A0AC35FSU5</accession>
<dbReference type="Proteomes" id="UP000887580">
    <property type="component" value="Unplaced"/>
</dbReference>
<organism evidence="1 2">
    <name type="scientific">Panagrolaimus sp. PS1159</name>
    <dbReference type="NCBI Taxonomy" id="55785"/>
    <lineage>
        <taxon>Eukaryota</taxon>
        <taxon>Metazoa</taxon>
        <taxon>Ecdysozoa</taxon>
        <taxon>Nematoda</taxon>
        <taxon>Chromadorea</taxon>
        <taxon>Rhabditida</taxon>
        <taxon>Tylenchina</taxon>
        <taxon>Panagrolaimomorpha</taxon>
        <taxon>Panagrolaimoidea</taxon>
        <taxon>Panagrolaimidae</taxon>
        <taxon>Panagrolaimus</taxon>
    </lineage>
</organism>
<reference evidence="2" key="1">
    <citation type="submission" date="2022-11" db="UniProtKB">
        <authorList>
            <consortium name="WormBaseParasite"/>
        </authorList>
    </citation>
    <scope>IDENTIFICATION</scope>
</reference>
<proteinExistence type="predicted"/>
<name>A0AC35FSU5_9BILA</name>
<sequence length="573" mass="62715">MNYLKLFYQLSFTIDSFQFINENVRQVDGPAVSKTSDAIWGSKAISYGKASLQHPSIDPRTPGYAHLAIALAQMGFSQFQTSLEAFEKAMNIANETGDKLLELQICVGLGALFTLLRDLTKALIFLRNALTILQLITVDNVHAKYKSAILYHLSVVLRLKGALGDSREACEEALRLSQDSGSKAIYARCLCSLADIYREIGESEARETITKSWARYEQAFRIMREINDRMGEVIVLGSMAKSASESRSHYTGQCECQAIQLNKKCLEIAKLIGCKHAMMKCHQRLQELYVQLSDEDSEDVARKTAITLIQEMELFCNFCGQRYGLNDESLQALRCSHIFHEKCLHEFLHERESPTCPKCSCKAILMENVSLGTSSASSNNENEPIPQPCSSSSSKENKVKESMPPPLGGIQTCFLQAAAVPNHLPSTSEETSFSQTFQSDPAATIHSAKPVILVHSPSQETSDDAPSSTGGTSRPRIVPTGSATPVICRVNQSNDSHAIPSAVVTRQKSPANIKGSKPKPPPPPRKPNCSSRSHAFPPLPQELLFGIGATPLSQIPSSSNDTIRPQGPGVTDV</sequence>
<evidence type="ECO:0000313" key="1">
    <source>
        <dbReference type="Proteomes" id="UP000887580"/>
    </source>
</evidence>
<dbReference type="WBParaSite" id="PS1159_v2.g20413.t1">
    <property type="protein sequence ID" value="PS1159_v2.g20413.t1"/>
    <property type="gene ID" value="PS1159_v2.g20413"/>
</dbReference>